<accession>A0ABS3STN8</accession>
<keyword evidence="4" id="KW-1185">Reference proteome</keyword>
<dbReference type="EMBL" id="JAGEVG010000013">
    <property type="protein sequence ID" value="MBO3099056.1"/>
    <property type="molecule type" value="Genomic_DNA"/>
</dbReference>
<evidence type="ECO:0000256" key="2">
    <source>
        <dbReference type="SAM" id="SignalP"/>
    </source>
</evidence>
<feature type="compositionally biased region" description="Polar residues" evidence="1">
    <location>
        <begin position="29"/>
        <end position="57"/>
    </location>
</feature>
<feature type="chain" id="PRO_5046582398" evidence="2">
    <location>
        <begin position="19"/>
        <end position="153"/>
    </location>
</feature>
<sequence length="153" mass="17373">MNKLAKLLAFAGLTGAVAYVTFGLKGKTAPSSNSDKSLSTSRNNDSKISGSANSENQKISSTSKGSTTESKDHSDYSDSRTQKMYKDLGMTDEQRRRYERDYRTVMDRWEKNNPNHNGDEKEKIEEHNSVLKAVLDEAQFSMYRDWFKNNPTK</sequence>
<gene>
    <name evidence="3" type="ORF">J4051_12300</name>
</gene>
<feature type="compositionally biased region" description="Basic and acidic residues" evidence="1">
    <location>
        <begin position="69"/>
        <end position="86"/>
    </location>
</feature>
<comment type="caution">
    <text evidence="3">The sequence shown here is derived from an EMBL/GenBank/DDBJ whole genome shotgun (WGS) entry which is preliminary data.</text>
</comment>
<protein>
    <submittedName>
        <fullName evidence="3">Uncharacterized protein</fullName>
    </submittedName>
</protein>
<organism evidence="3 4">
    <name type="scientific">Gelidibacter pelagius</name>
    <dbReference type="NCBI Taxonomy" id="2819985"/>
    <lineage>
        <taxon>Bacteria</taxon>
        <taxon>Pseudomonadati</taxon>
        <taxon>Bacteroidota</taxon>
        <taxon>Flavobacteriia</taxon>
        <taxon>Flavobacteriales</taxon>
        <taxon>Flavobacteriaceae</taxon>
        <taxon>Gelidibacter</taxon>
    </lineage>
</organism>
<dbReference type="Proteomes" id="UP000681315">
    <property type="component" value="Unassembled WGS sequence"/>
</dbReference>
<keyword evidence="2" id="KW-0732">Signal</keyword>
<feature type="compositionally biased region" description="Low complexity" evidence="1">
    <location>
        <begin position="58"/>
        <end position="68"/>
    </location>
</feature>
<reference evidence="3 4" key="1">
    <citation type="submission" date="2021-03" db="EMBL/GenBank/DDBJ databases">
        <title>Gelidibacter sp. nov., isolated from costal sediment.</title>
        <authorList>
            <person name="Lun K.-Y."/>
        </authorList>
    </citation>
    <scope>NUCLEOTIDE SEQUENCE [LARGE SCALE GENOMIC DNA]</scope>
    <source>
        <strain evidence="3 4">DF109</strain>
    </source>
</reference>
<name>A0ABS3STN8_9FLAO</name>
<feature type="region of interest" description="Disordered" evidence="1">
    <location>
        <begin position="25"/>
        <end position="97"/>
    </location>
</feature>
<dbReference type="RefSeq" id="WP_208234174.1">
    <property type="nucleotide sequence ID" value="NZ_JAGEVG010000013.1"/>
</dbReference>
<proteinExistence type="predicted"/>
<evidence type="ECO:0000313" key="3">
    <source>
        <dbReference type="EMBL" id="MBO3099056.1"/>
    </source>
</evidence>
<evidence type="ECO:0000256" key="1">
    <source>
        <dbReference type="SAM" id="MobiDB-lite"/>
    </source>
</evidence>
<evidence type="ECO:0000313" key="4">
    <source>
        <dbReference type="Proteomes" id="UP000681315"/>
    </source>
</evidence>
<feature type="signal peptide" evidence="2">
    <location>
        <begin position="1"/>
        <end position="18"/>
    </location>
</feature>